<dbReference type="InterPro" id="IPR053317">
    <property type="entry name" value="Tubulin_polyglutamylase"/>
</dbReference>
<dbReference type="EMBL" id="OC902207">
    <property type="protein sequence ID" value="CAD7649451.1"/>
    <property type="molecule type" value="Genomic_DNA"/>
</dbReference>
<accession>A0A7R9QLP5</accession>
<feature type="non-terminal residue" evidence="1">
    <location>
        <position position="1"/>
    </location>
</feature>
<sequence>IETGYLDHVIEVFDKLGYQIIYNGSDAEWDVLWSHEYPFVRNFLPQLRPYQRVNKFPGSGFITNKVNLATSQLKHIPQAFSLPTEKEQFL</sequence>
<reference evidence="1" key="1">
    <citation type="submission" date="2020-11" db="EMBL/GenBank/DDBJ databases">
        <authorList>
            <person name="Tran Van P."/>
        </authorList>
    </citation>
    <scope>NUCLEOTIDE SEQUENCE</scope>
</reference>
<dbReference type="PANTHER" id="PTHR47113">
    <property type="entry name" value="LD09343P"/>
    <property type="match status" value="1"/>
</dbReference>
<feature type="non-terminal residue" evidence="1">
    <location>
        <position position="90"/>
    </location>
</feature>
<evidence type="ECO:0000313" key="2">
    <source>
        <dbReference type="Proteomes" id="UP000759131"/>
    </source>
</evidence>
<dbReference type="EMBL" id="CAJPIZ010047632">
    <property type="protein sequence ID" value="CAG2122440.1"/>
    <property type="molecule type" value="Genomic_DNA"/>
</dbReference>
<evidence type="ECO:0000313" key="1">
    <source>
        <dbReference type="EMBL" id="CAD7649451.1"/>
    </source>
</evidence>
<proteinExistence type="predicted"/>
<dbReference type="InterPro" id="IPR004344">
    <property type="entry name" value="TTL/TTLL_fam"/>
</dbReference>
<organism evidence="1">
    <name type="scientific">Medioppia subpectinata</name>
    <dbReference type="NCBI Taxonomy" id="1979941"/>
    <lineage>
        <taxon>Eukaryota</taxon>
        <taxon>Metazoa</taxon>
        <taxon>Ecdysozoa</taxon>
        <taxon>Arthropoda</taxon>
        <taxon>Chelicerata</taxon>
        <taxon>Arachnida</taxon>
        <taxon>Acari</taxon>
        <taxon>Acariformes</taxon>
        <taxon>Sarcoptiformes</taxon>
        <taxon>Oribatida</taxon>
        <taxon>Brachypylina</taxon>
        <taxon>Oppioidea</taxon>
        <taxon>Oppiidae</taxon>
        <taxon>Medioppia</taxon>
    </lineage>
</organism>
<dbReference type="PANTHER" id="PTHR47113:SF1">
    <property type="entry name" value="LD09343P"/>
    <property type="match status" value="1"/>
</dbReference>
<keyword evidence="2" id="KW-1185">Reference proteome</keyword>
<dbReference type="AlphaFoldDB" id="A0A7R9QLP5"/>
<dbReference type="OrthoDB" id="202825at2759"/>
<protein>
    <submittedName>
        <fullName evidence="1">Uncharacterized protein</fullName>
    </submittedName>
</protein>
<gene>
    <name evidence="1" type="ORF">OSB1V03_LOCUS22386</name>
</gene>
<name>A0A7R9QLP5_9ACAR</name>
<dbReference type="Proteomes" id="UP000759131">
    <property type="component" value="Unassembled WGS sequence"/>
</dbReference>
<dbReference type="PROSITE" id="PS51221">
    <property type="entry name" value="TTL"/>
    <property type="match status" value="1"/>
</dbReference>